<evidence type="ECO:0000313" key="2">
    <source>
        <dbReference type="EMBL" id="CAK0859823.1"/>
    </source>
</evidence>
<protein>
    <recommendedName>
        <fullName evidence="4">CSD domain-containing protein</fullName>
    </recommendedName>
</protein>
<comment type="caution">
    <text evidence="2">The sequence shown here is derived from an EMBL/GenBank/DDBJ whole genome shotgun (WGS) entry which is preliminary data.</text>
</comment>
<keyword evidence="3" id="KW-1185">Reference proteome</keyword>
<evidence type="ECO:0000256" key="1">
    <source>
        <dbReference type="SAM" id="MobiDB-lite"/>
    </source>
</evidence>
<name>A0ABN9UJE2_9DINO</name>
<gene>
    <name evidence="2" type="ORF">PCOR1329_LOCUS49056</name>
</gene>
<feature type="compositionally biased region" description="Low complexity" evidence="1">
    <location>
        <begin position="297"/>
        <end position="313"/>
    </location>
</feature>
<feature type="compositionally biased region" description="Low complexity" evidence="1">
    <location>
        <begin position="128"/>
        <end position="144"/>
    </location>
</feature>
<sequence length="451" mass="48093">MLLEQAAWSQLVECLLQFSFVDVLLQLLAVRVVSRVLANGSAFVDCPELKELYGQDHRPVRPQYRGGAVRVAGGRRDRLQRARQQPGHAAGLRALLAEGAPGRRRAGRAAAEARPCGLCAAVGRGAASAGARPVGGQRQGLRQGRLGGGSVAEGPRHRRAELVGQGRGHGGLRQGYIMGTVKTPIPSKGFSLVEAPDSGHEADVYVHSSVAPPEALQPGEVVAFRLHISPKGQPQASAPLWKLIGTPLDESPAQLGEFVGQFNKMLPGGSGFVSCPALKEEYGRDTYLGCRRMSTSPSSSGWAWSLGTSSPSPSSSPPTASPRCRLHVGGAAPPRLVGAARRRRGTGASRTPPGRSSSSIWPAGVGQRTWRRVQRGRLREAGRRFRGRREAFPCLRRSSGLDPNGWMPDNHVVGVVKHADEVRGLSYVHSPGSGFERETCSCTSPWRTPGL</sequence>
<feature type="region of interest" description="Disordered" evidence="1">
    <location>
        <begin position="297"/>
        <end position="366"/>
    </location>
</feature>
<feature type="compositionally biased region" description="Low complexity" evidence="1">
    <location>
        <begin position="329"/>
        <end position="339"/>
    </location>
</feature>
<reference evidence="2" key="1">
    <citation type="submission" date="2023-10" db="EMBL/GenBank/DDBJ databases">
        <authorList>
            <person name="Chen Y."/>
            <person name="Shah S."/>
            <person name="Dougan E. K."/>
            <person name="Thang M."/>
            <person name="Chan C."/>
        </authorList>
    </citation>
    <scope>NUCLEOTIDE SEQUENCE [LARGE SCALE GENOMIC DNA]</scope>
</reference>
<dbReference type="EMBL" id="CAUYUJ010015935">
    <property type="protein sequence ID" value="CAK0859823.1"/>
    <property type="molecule type" value="Genomic_DNA"/>
</dbReference>
<accession>A0ABN9UJE2</accession>
<evidence type="ECO:0008006" key="4">
    <source>
        <dbReference type="Google" id="ProtNLM"/>
    </source>
</evidence>
<feature type="compositionally biased region" description="Low complexity" evidence="1">
    <location>
        <begin position="346"/>
        <end position="355"/>
    </location>
</feature>
<proteinExistence type="predicted"/>
<evidence type="ECO:0000313" key="3">
    <source>
        <dbReference type="Proteomes" id="UP001189429"/>
    </source>
</evidence>
<dbReference type="Proteomes" id="UP001189429">
    <property type="component" value="Unassembled WGS sequence"/>
</dbReference>
<feature type="region of interest" description="Disordered" evidence="1">
    <location>
        <begin position="128"/>
        <end position="155"/>
    </location>
</feature>
<organism evidence="2 3">
    <name type="scientific">Prorocentrum cordatum</name>
    <dbReference type="NCBI Taxonomy" id="2364126"/>
    <lineage>
        <taxon>Eukaryota</taxon>
        <taxon>Sar</taxon>
        <taxon>Alveolata</taxon>
        <taxon>Dinophyceae</taxon>
        <taxon>Prorocentrales</taxon>
        <taxon>Prorocentraceae</taxon>
        <taxon>Prorocentrum</taxon>
    </lineage>
</organism>